<keyword evidence="1" id="KW-1133">Transmembrane helix</keyword>
<evidence type="ECO:0000259" key="2">
    <source>
        <dbReference type="SMART" id="SM00014"/>
    </source>
</evidence>
<gene>
    <name evidence="3" type="ORF">ACFOWZ_27865</name>
</gene>
<dbReference type="Gene3D" id="1.20.144.10">
    <property type="entry name" value="Phosphatidic acid phosphatase type 2/haloperoxidase"/>
    <property type="match status" value="2"/>
</dbReference>
<feature type="transmembrane region" description="Helical" evidence="1">
    <location>
        <begin position="198"/>
        <end position="218"/>
    </location>
</feature>
<protein>
    <submittedName>
        <fullName evidence="3">Phosphatase PAP2 family protein</fullName>
    </submittedName>
</protein>
<accession>A0ABV8BZZ4</accession>
<keyword evidence="1" id="KW-0812">Transmembrane</keyword>
<feature type="domain" description="Phosphatidic acid phosphatase type 2/haloperoxidase" evidence="2">
    <location>
        <begin position="99"/>
        <end position="212"/>
    </location>
</feature>
<reference evidence="4" key="1">
    <citation type="journal article" date="2019" name="Int. J. Syst. Evol. Microbiol.">
        <title>The Global Catalogue of Microorganisms (GCM) 10K type strain sequencing project: providing services to taxonomists for standard genome sequencing and annotation.</title>
        <authorList>
            <consortium name="The Broad Institute Genomics Platform"/>
            <consortium name="The Broad Institute Genome Sequencing Center for Infectious Disease"/>
            <person name="Wu L."/>
            <person name="Ma J."/>
        </authorList>
    </citation>
    <scope>NUCLEOTIDE SEQUENCE [LARGE SCALE GENOMIC DNA]</scope>
    <source>
        <strain evidence="4">CGMCC 4.7405</strain>
    </source>
</reference>
<feature type="transmembrane region" description="Helical" evidence="1">
    <location>
        <begin position="170"/>
        <end position="192"/>
    </location>
</feature>
<feature type="transmembrane region" description="Helical" evidence="1">
    <location>
        <begin position="74"/>
        <end position="92"/>
    </location>
</feature>
<keyword evidence="1" id="KW-0472">Membrane</keyword>
<dbReference type="InterPro" id="IPR036938">
    <property type="entry name" value="PAP2/HPO_sf"/>
</dbReference>
<dbReference type="EMBL" id="JBHRZI010000023">
    <property type="protein sequence ID" value="MFC3895313.1"/>
    <property type="molecule type" value="Genomic_DNA"/>
</dbReference>
<evidence type="ECO:0000256" key="1">
    <source>
        <dbReference type="SAM" id="Phobius"/>
    </source>
</evidence>
<proteinExistence type="predicted"/>
<dbReference type="InterPro" id="IPR000326">
    <property type="entry name" value="PAP2/HPO"/>
</dbReference>
<dbReference type="RefSeq" id="WP_382376860.1">
    <property type="nucleotide sequence ID" value="NZ_JBHRZI010000023.1"/>
</dbReference>
<dbReference type="SMART" id="SM00014">
    <property type="entry name" value="acidPPc"/>
    <property type="match status" value="1"/>
</dbReference>
<feature type="transmembrane region" description="Helical" evidence="1">
    <location>
        <begin position="12"/>
        <end position="37"/>
    </location>
</feature>
<organism evidence="3 4">
    <name type="scientific">Lentzea rhizosphaerae</name>
    <dbReference type="NCBI Taxonomy" id="2041025"/>
    <lineage>
        <taxon>Bacteria</taxon>
        <taxon>Bacillati</taxon>
        <taxon>Actinomycetota</taxon>
        <taxon>Actinomycetes</taxon>
        <taxon>Pseudonocardiales</taxon>
        <taxon>Pseudonocardiaceae</taxon>
        <taxon>Lentzea</taxon>
    </lineage>
</organism>
<dbReference type="SUPFAM" id="SSF48317">
    <property type="entry name" value="Acid phosphatase/Vanadium-dependent haloperoxidase"/>
    <property type="match status" value="1"/>
</dbReference>
<dbReference type="CDD" id="cd03392">
    <property type="entry name" value="PAP2_like_2"/>
    <property type="match status" value="1"/>
</dbReference>
<dbReference type="PANTHER" id="PTHR14969">
    <property type="entry name" value="SPHINGOSINE-1-PHOSPHATE PHOSPHOHYDROLASE"/>
    <property type="match status" value="1"/>
</dbReference>
<dbReference type="PANTHER" id="PTHR14969:SF13">
    <property type="entry name" value="AT30094P"/>
    <property type="match status" value="1"/>
</dbReference>
<dbReference type="Proteomes" id="UP001595690">
    <property type="component" value="Unassembled WGS sequence"/>
</dbReference>
<keyword evidence="4" id="KW-1185">Reference proteome</keyword>
<name>A0ABV8BZZ4_9PSEU</name>
<evidence type="ECO:0000313" key="4">
    <source>
        <dbReference type="Proteomes" id="UP001595690"/>
    </source>
</evidence>
<feature type="transmembrane region" description="Helical" evidence="1">
    <location>
        <begin position="99"/>
        <end position="121"/>
    </location>
</feature>
<sequence>MRFSASPGARFGLRSVLTVVALAIATVPFGLLSFLVLSRWTPLLAMDIGARDDLHRYTVTHPAFATAMKTMSTIGSIRVYLPVFVLVVLWLLHRHRPRTAVFVAVTVMGSAVLNAFVKAIVQRARPTVAAPVATATGLSFPSGHAQAAVVTYTTLLLLFWSAMRPVWRRVAVTVAVLVVLGIGLSRVALSVHYVSDVLAGYVLGAAWVVATTALFDAWRRELRSR</sequence>
<evidence type="ECO:0000313" key="3">
    <source>
        <dbReference type="EMBL" id="MFC3895313.1"/>
    </source>
</evidence>
<feature type="transmembrane region" description="Helical" evidence="1">
    <location>
        <begin position="145"/>
        <end position="163"/>
    </location>
</feature>
<comment type="caution">
    <text evidence="3">The sequence shown here is derived from an EMBL/GenBank/DDBJ whole genome shotgun (WGS) entry which is preliminary data.</text>
</comment>
<dbReference type="Pfam" id="PF01569">
    <property type="entry name" value="PAP2"/>
    <property type="match status" value="1"/>
</dbReference>